<evidence type="ECO:0000313" key="2">
    <source>
        <dbReference type="Proteomes" id="UP000623010"/>
    </source>
</evidence>
<comment type="caution">
    <text evidence="1">The sequence shown here is derived from an EMBL/GenBank/DDBJ whole genome shotgun (WGS) entry which is preliminary data.</text>
</comment>
<reference evidence="1" key="1">
    <citation type="journal article" date="2014" name="Int. J. Syst. Evol. Microbiol.">
        <title>Complete genome sequence of Corynebacterium casei LMG S-19264T (=DSM 44701T), isolated from a smear-ripened cheese.</title>
        <authorList>
            <consortium name="US DOE Joint Genome Institute (JGI-PGF)"/>
            <person name="Walter F."/>
            <person name="Albersmeier A."/>
            <person name="Kalinowski J."/>
            <person name="Ruckert C."/>
        </authorList>
    </citation>
    <scope>NUCLEOTIDE SEQUENCE</scope>
    <source>
        <strain evidence="1">JCM 5016</strain>
    </source>
</reference>
<gene>
    <name evidence="1" type="ORF">GCM10010389_07960</name>
</gene>
<reference evidence="1" key="2">
    <citation type="submission" date="2020-09" db="EMBL/GenBank/DDBJ databases">
        <authorList>
            <person name="Sun Q."/>
            <person name="Ohkuma M."/>
        </authorList>
    </citation>
    <scope>NUCLEOTIDE SEQUENCE</scope>
    <source>
        <strain evidence="1">JCM 5016</strain>
    </source>
</reference>
<accession>A0A918QVR7</accession>
<name>A0A918QVR7_9ACTN</name>
<evidence type="ECO:0000313" key="1">
    <source>
        <dbReference type="EMBL" id="GGZ72970.1"/>
    </source>
</evidence>
<keyword evidence="2" id="KW-1185">Reference proteome</keyword>
<dbReference type="RefSeq" id="WP_190055864.1">
    <property type="nucleotide sequence ID" value="NZ_BMWH01000002.1"/>
</dbReference>
<protein>
    <submittedName>
        <fullName evidence="1">Uncharacterized protein</fullName>
    </submittedName>
</protein>
<dbReference type="EMBL" id="BMWH01000002">
    <property type="protein sequence ID" value="GGZ72970.1"/>
    <property type="molecule type" value="Genomic_DNA"/>
</dbReference>
<dbReference type="AlphaFoldDB" id="A0A918QVR7"/>
<proteinExistence type="predicted"/>
<organism evidence="1 2">
    <name type="scientific">Streptomyces echinoruber</name>
    <dbReference type="NCBI Taxonomy" id="68898"/>
    <lineage>
        <taxon>Bacteria</taxon>
        <taxon>Bacillati</taxon>
        <taxon>Actinomycetota</taxon>
        <taxon>Actinomycetes</taxon>
        <taxon>Kitasatosporales</taxon>
        <taxon>Streptomycetaceae</taxon>
        <taxon>Streptomyces</taxon>
    </lineage>
</organism>
<sequence length="73" mass="7830">MTQPSSSDMDRARHEISNALLAMTDLITPIFDKADGMRADLERRGWSPTAAEQVALVWLLNAVNSATNGGATA</sequence>
<dbReference type="Proteomes" id="UP000623010">
    <property type="component" value="Unassembled WGS sequence"/>
</dbReference>